<evidence type="ECO:0000256" key="9">
    <source>
        <dbReference type="ARBA" id="ARBA00023141"/>
    </source>
</evidence>
<evidence type="ECO:0000256" key="7">
    <source>
        <dbReference type="ARBA" id="ARBA00022777"/>
    </source>
</evidence>
<dbReference type="GO" id="GO:0008652">
    <property type="term" value="P:amino acid biosynthetic process"/>
    <property type="evidence" value="ECO:0007669"/>
    <property type="project" value="UniProtKB-KW"/>
</dbReference>
<evidence type="ECO:0000256" key="8">
    <source>
        <dbReference type="ARBA" id="ARBA00022840"/>
    </source>
</evidence>
<dbReference type="Proteomes" id="UP000032233">
    <property type="component" value="Unassembled WGS sequence"/>
</dbReference>
<comment type="catalytic activity">
    <reaction evidence="10 11">
        <text>shikimate + ATP = 3-phosphoshikimate + ADP + H(+)</text>
        <dbReference type="Rhea" id="RHEA:13121"/>
        <dbReference type="ChEBI" id="CHEBI:15378"/>
        <dbReference type="ChEBI" id="CHEBI:30616"/>
        <dbReference type="ChEBI" id="CHEBI:36208"/>
        <dbReference type="ChEBI" id="CHEBI:145989"/>
        <dbReference type="ChEBI" id="CHEBI:456216"/>
        <dbReference type="EC" id="2.7.1.71"/>
    </reaction>
</comment>
<evidence type="ECO:0000256" key="1">
    <source>
        <dbReference type="ARBA" id="ARBA00004842"/>
    </source>
</evidence>
<proteinExistence type="inferred from homology"/>
<keyword evidence="5 11" id="KW-0808">Transferase</keyword>
<comment type="cofactor">
    <cofactor evidence="11">
        <name>Mg(2+)</name>
        <dbReference type="ChEBI" id="CHEBI:18420"/>
    </cofactor>
    <text evidence="11">Binds 1 Mg(2+) ion per subunit.</text>
</comment>
<dbReference type="InterPro" id="IPR023000">
    <property type="entry name" value="Shikimate_kinase_CS"/>
</dbReference>
<keyword evidence="13" id="KW-1185">Reference proteome</keyword>
<dbReference type="Pfam" id="PF01202">
    <property type="entry name" value="SKI"/>
    <property type="match status" value="1"/>
</dbReference>
<dbReference type="GO" id="GO:0004765">
    <property type="term" value="F:shikimate kinase activity"/>
    <property type="evidence" value="ECO:0007669"/>
    <property type="project" value="UniProtKB-UniRule"/>
</dbReference>
<dbReference type="RefSeq" id="WP_052515621.1">
    <property type="nucleotide sequence ID" value="NZ_AZAC01000078.1"/>
</dbReference>
<evidence type="ECO:0000313" key="12">
    <source>
        <dbReference type="EMBL" id="KIX10936.1"/>
    </source>
</evidence>
<comment type="function">
    <text evidence="11">Catalyzes the specific phosphorylation of the 3-hydroxyl group of shikimic acid using ATP as a cosubstrate.</text>
</comment>
<feature type="binding site" evidence="11">
    <location>
        <position position="78"/>
    </location>
    <ligand>
        <name>substrate</name>
    </ligand>
</feature>
<dbReference type="EC" id="2.7.1.71" evidence="3 11"/>
<keyword evidence="8 11" id="KW-0067">ATP-binding</keyword>
<name>A0A0D2J5G8_9BACT</name>
<keyword evidence="4 11" id="KW-0028">Amino-acid biosynthesis</keyword>
<dbReference type="GO" id="GO:0009073">
    <property type="term" value="P:aromatic amino acid family biosynthetic process"/>
    <property type="evidence" value="ECO:0007669"/>
    <property type="project" value="UniProtKB-KW"/>
</dbReference>
<evidence type="ECO:0000313" key="13">
    <source>
        <dbReference type="Proteomes" id="UP000032233"/>
    </source>
</evidence>
<dbReference type="AlphaFoldDB" id="A0A0D2J5G8"/>
<dbReference type="STRING" id="1429043.X474_27425"/>
<keyword evidence="11" id="KW-0460">Magnesium</keyword>
<comment type="caution">
    <text evidence="12">The sequence shown here is derived from an EMBL/GenBank/DDBJ whole genome shotgun (WGS) entry which is preliminary data.</text>
</comment>
<sequence length="174" mass="19368">MNAYLCGMMGSGKSALGQRAASELGLSFLDLDREADRRLGFSFHELVRQKGWLAFRELEYRIVRRTAAQGGILFALGGGTVRYPWNLDQLKGTGPIILLNAPLEILAQRIRNNQRPRVTGHPILEDELAAIWENSREAYLSACDEVFETHPGSLEKSALGLSRLIADLMKRQTG</sequence>
<organism evidence="12 13">
    <name type="scientific">Dethiosulfatarculus sandiegensis</name>
    <dbReference type="NCBI Taxonomy" id="1429043"/>
    <lineage>
        <taxon>Bacteria</taxon>
        <taxon>Pseudomonadati</taxon>
        <taxon>Thermodesulfobacteriota</taxon>
        <taxon>Desulfarculia</taxon>
        <taxon>Desulfarculales</taxon>
        <taxon>Desulfarculaceae</taxon>
        <taxon>Dethiosulfatarculus</taxon>
    </lineage>
</organism>
<feature type="binding site" evidence="11">
    <location>
        <begin position="10"/>
        <end position="15"/>
    </location>
    <ligand>
        <name>ATP</name>
        <dbReference type="ChEBI" id="CHEBI:30616"/>
    </ligand>
</feature>
<dbReference type="UniPathway" id="UPA00053">
    <property type="reaction ID" value="UER00088"/>
</dbReference>
<evidence type="ECO:0000256" key="5">
    <source>
        <dbReference type="ARBA" id="ARBA00022679"/>
    </source>
</evidence>
<feature type="binding site" evidence="11">
    <location>
        <position position="56"/>
    </location>
    <ligand>
        <name>substrate</name>
    </ligand>
</feature>
<dbReference type="PROSITE" id="PS01128">
    <property type="entry name" value="SHIKIMATE_KINASE"/>
    <property type="match status" value="1"/>
</dbReference>
<evidence type="ECO:0000256" key="3">
    <source>
        <dbReference type="ARBA" id="ARBA00012154"/>
    </source>
</evidence>
<keyword evidence="11" id="KW-0479">Metal-binding</keyword>
<feature type="binding site" evidence="11">
    <location>
        <position position="117"/>
    </location>
    <ligand>
        <name>ATP</name>
        <dbReference type="ChEBI" id="CHEBI:30616"/>
    </ligand>
</feature>
<evidence type="ECO:0000256" key="10">
    <source>
        <dbReference type="ARBA" id="ARBA00048567"/>
    </source>
</evidence>
<dbReference type="Gene3D" id="3.40.50.300">
    <property type="entry name" value="P-loop containing nucleotide triphosphate hydrolases"/>
    <property type="match status" value="1"/>
</dbReference>
<protein>
    <recommendedName>
        <fullName evidence="3 11">Shikimate kinase</fullName>
        <shortName evidence="11">SK</shortName>
        <ecNumber evidence="3 11">2.7.1.71</ecNumber>
    </recommendedName>
</protein>
<keyword evidence="9 11" id="KW-0057">Aromatic amino acid biosynthesis</keyword>
<feature type="binding site" evidence="11">
    <location>
        <position position="14"/>
    </location>
    <ligand>
        <name>Mg(2+)</name>
        <dbReference type="ChEBI" id="CHEBI:18420"/>
    </ligand>
</feature>
<dbReference type="GO" id="GO:0005524">
    <property type="term" value="F:ATP binding"/>
    <property type="evidence" value="ECO:0007669"/>
    <property type="project" value="UniProtKB-UniRule"/>
</dbReference>
<accession>A0A0D2J5G8</accession>
<dbReference type="EMBL" id="AZAC01000078">
    <property type="protein sequence ID" value="KIX10936.1"/>
    <property type="molecule type" value="Genomic_DNA"/>
</dbReference>
<comment type="pathway">
    <text evidence="1 11">Metabolic intermediate biosynthesis; chorismate biosynthesis; chorismate from D-erythrose 4-phosphate and phosphoenolpyruvate: step 5/7.</text>
</comment>
<dbReference type="CDD" id="cd00464">
    <property type="entry name" value="SK"/>
    <property type="match status" value="1"/>
</dbReference>
<dbReference type="PANTHER" id="PTHR21087">
    <property type="entry name" value="SHIKIMATE KINASE"/>
    <property type="match status" value="1"/>
</dbReference>
<dbReference type="PRINTS" id="PR01100">
    <property type="entry name" value="SHIKIMTKNASE"/>
</dbReference>
<dbReference type="InterPro" id="IPR027417">
    <property type="entry name" value="P-loop_NTPase"/>
</dbReference>
<evidence type="ECO:0000256" key="4">
    <source>
        <dbReference type="ARBA" id="ARBA00022605"/>
    </source>
</evidence>
<evidence type="ECO:0000256" key="11">
    <source>
        <dbReference type="HAMAP-Rule" id="MF_00109"/>
    </source>
</evidence>
<keyword evidence="7 11" id="KW-0418">Kinase</keyword>
<dbReference type="InterPro" id="IPR000623">
    <property type="entry name" value="Shikimate_kinase/TSH1"/>
</dbReference>
<dbReference type="HAMAP" id="MF_00109">
    <property type="entry name" value="Shikimate_kinase"/>
    <property type="match status" value="1"/>
</dbReference>
<gene>
    <name evidence="11" type="primary">aroK</name>
    <name evidence="12" type="ORF">X474_27425</name>
</gene>
<feature type="binding site" evidence="11">
    <location>
        <position position="32"/>
    </location>
    <ligand>
        <name>substrate</name>
    </ligand>
</feature>
<dbReference type="GO" id="GO:0000287">
    <property type="term" value="F:magnesium ion binding"/>
    <property type="evidence" value="ECO:0007669"/>
    <property type="project" value="UniProtKB-UniRule"/>
</dbReference>
<comment type="similarity">
    <text evidence="2 11">Belongs to the shikimate kinase family.</text>
</comment>
<keyword evidence="11" id="KW-0963">Cytoplasm</keyword>
<dbReference type="GO" id="GO:0005829">
    <property type="term" value="C:cytosol"/>
    <property type="evidence" value="ECO:0007669"/>
    <property type="project" value="TreeGrafter"/>
</dbReference>
<comment type="subcellular location">
    <subcellularLocation>
        <location evidence="11">Cytoplasm</location>
    </subcellularLocation>
</comment>
<dbReference type="InterPro" id="IPR031322">
    <property type="entry name" value="Shikimate/glucono_kinase"/>
</dbReference>
<dbReference type="OrthoDB" id="9800332at2"/>
<comment type="caution">
    <text evidence="11">Lacks conserved residue(s) required for the propagation of feature annotation.</text>
</comment>
<dbReference type="SUPFAM" id="SSF52540">
    <property type="entry name" value="P-loop containing nucleoside triphosphate hydrolases"/>
    <property type="match status" value="1"/>
</dbReference>
<comment type="subunit">
    <text evidence="11">Monomer.</text>
</comment>
<evidence type="ECO:0000256" key="2">
    <source>
        <dbReference type="ARBA" id="ARBA00006997"/>
    </source>
</evidence>
<dbReference type="InParanoid" id="A0A0D2J5G8"/>
<dbReference type="PANTHER" id="PTHR21087:SF16">
    <property type="entry name" value="SHIKIMATE KINASE 1, CHLOROPLASTIC"/>
    <property type="match status" value="1"/>
</dbReference>
<keyword evidence="6 11" id="KW-0547">Nucleotide-binding</keyword>
<dbReference type="GO" id="GO:0009423">
    <property type="term" value="P:chorismate biosynthetic process"/>
    <property type="evidence" value="ECO:0007669"/>
    <property type="project" value="UniProtKB-UniRule"/>
</dbReference>
<reference evidence="12 13" key="1">
    <citation type="submission" date="2013-11" db="EMBL/GenBank/DDBJ databases">
        <title>Metagenomic analysis of a methanogenic consortium involved in long chain n-alkane degradation.</title>
        <authorList>
            <person name="Davidova I.A."/>
            <person name="Callaghan A.V."/>
            <person name="Wawrik B."/>
            <person name="Pruitt S."/>
            <person name="Marks C."/>
            <person name="Duncan K.E."/>
            <person name="Suflita J.M."/>
        </authorList>
    </citation>
    <scope>NUCLEOTIDE SEQUENCE [LARGE SCALE GENOMIC DNA]</scope>
    <source>
        <strain evidence="12 13">SPR</strain>
    </source>
</reference>
<dbReference type="FunCoup" id="A0A0D2J5G8">
    <property type="interactions" value="560"/>
</dbReference>
<evidence type="ECO:0000256" key="6">
    <source>
        <dbReference type="ARBA" id="ARBA00022741"/>
    </source>
</evidence>